<evidence type="ECO:0000256" key="2">
    <source>
        <dbReference type="ARBA" id="ARBA00022448"/>
    </source>
</evidence>
<gene>
    <name evidence="6" type="primary">yxlF_6</name>
    <name evidence="6" type="ORF">Pla163_25030</name>
</gene>
<evidence type="ECO:0000313" key="7">
    <source>
        <dbReference type="Proteomes" id="UP000319342"/>
    </source>
</evidence>
<organism evidence="6 7">
    <name type="scientific">Rohdeia mirabilis</name>
    <dbReference type="NCBI Taxonomy" id="2528008"/>
    <lineage>
        <taxon>Bacteria</taxon>
        <taxon>Pseudomonadati</taxon>
        <taxon>Planctomycetota</taxon>
        <taxon>Planctomycetia</taxon>
        <taxon>Planctomycetia incertae sedis</taxon>
        <taxon>Rohdeia</taxon>
    </lineage>
</organism>
<evidence type="ECO:0000256" key="1">
    <source>
        <dbReference type="ARBA" id="ARBA00005417"/>
    </source>
</evidence>
<keyword evidence="7" id="KW-1185">Reference proteome</keyword>
<comment type="similarity">
    <text evidence="1">Belongs to the ABC transporter superfamily.</text>
</comment>
<feature type="domain" description="ABC transporter" evidence="5">
    <location>
        <begin position="2"/>
        <end position="231"/>
    </location>
</feature>
<evidence type="ECO:0000256" key="4">
    <source>
        <dbReference type="ARBA" id="ARBA00022840"/>
    </source>
</evidence>
<name>A0A518D1R0_9BACT</name>
<dbReference type="InterPro" id="IPR003593">
    <property type="entry name" value="AAA+_ATPase"/>
</dbReference>
<dbReference type="EMBL" id="CP036290">
    <property type="protein sequence ID" value="QDU85375.1"/>
    <property type="molecule type" value="Genomic_DNA"/>
</dbReference>
<dbReference type="Pfam" id="PF00005">
    <property type="entry name" value="ABC_tran"/>
    <property type="match status" value="1"/>
</dbReference>
<dbReference type="RefSeq" id="WP_145188593.1">
    <property type="nucleotide sequence ID" value="NZ_CP036290.1"/>
</dbReference>
<sequence length="320" mass="34274">MIRVHRLSKSYGSFRAVQDVSFEIERGEVVGFLGPNGAGKSTTMKVLCGYLVADAGEVEVAGAKLPEQGPLARARVGYLPESTPLYRAMRVDRFLDFAARAKGLGRSERRAALARAVAAADLLGYLDRRIDQLSKGYRQRVGLAQALLADPDVLVLDEPTSGLDPNEVVRIRELIRELGRTKTVLLSTHVLGEVSELCPRVLILSGGRLVADGAPHALAAARTSALFVRFTASLGSARGSFDALEGAFDVSDVPVTNGAALRLRTDDPDGLATRVLDLVRERGLELVELRHEAPTLEQVFAAHTGGRDGRFDAVEAGGPV</sequence>
<dbReference type="AlphaFoldDB" id="A0A518D1R0"/>
<dbReference type="InterPro" id="IPR027417">
    <property type="entry name" value="P-loop_NTPase"/>
</dbReference>
<dbReference type="Proteomes" id="UP000319342">
    <property type="component" value="Chromosome"/>
</dbReference>
<dbReference type="PANTHER" id="PTHR43335:SF4">
    <property type="entry name" value="ABC TRANSPORTER, ATP-BINDING PROTEIN"/>
    <property type="match status" value="1"/>
</dbReference>
<keyword evidence="6" id="KW-0378">Hydrolase</keyword>
<dbReference type="EC" id="3.6.3.-" evidence="6"/>
<evidence type="ECO:0000259" key="5">
    <source>
        <dbReference type="PROSITE" id="PS50893"/>
    </source>
</evidence>
<dbReference type="SMART" id="SM00382">
    <property type="entry name" value="AAA"/>
    <property type="match status" value="1"/>
</dbReference>
<dbReference type="CDD" id="cd03230">
    <property type="entry name" value="ABC_DR_subfamily_A"/>
    <property type="match status" value="1"/>
</dbReference>
<protein>
    <submittedName>
        <fullName evidence="6">Putative ABC transporter ATP-binding protein YxlF</fullName>
        <ecNumber evidence="6">3.6.3.-</ecNumber>
    </submittedName>
</protein>
<dbReference type="OrthoDB" id="9795548at2"/>
<evidence type="ECO:0000313" key="6">
    <source>
        <dbReference type="EMBL" id="QDU85375.1"/>
    </source>
</evidence>
<dbReference type="Gene3D" id="3.40.50.300">
    <property type="entry name" value="P-loop containing nucleotide triphosphate hydrolases"/>
    <property type="match status" value="1"/>
</dbReference>
<evidence type="ECO:0000256" key="3">
    <source>
        <dbReference type="ARBA" id="ARBA00022741"/>
    </source>
</evidence>
<dbReference type="PROSITE" id="PS50893">
    <property type="entry name" value="ABC_TRANSPORTER_2"/>
    <property type="match status" value="1"/>
</dbReference>
<reference evidence="6 7" key="1">
    <citation type="submission" date="2019-02" db="EMBL/GenBank/DDBJ databases">
        <title>Deep-cultivation of Planctomycetes and their phenomic and genomic characterization uncovers novel biology.</title>
        <authorList>
            <person name="Wiegand S."/>
            <person name="Jogler M."/>
            <person name="Boedeker C."/>
            <person name="Pinto D."/>
            <person name="Vollmers J."/>
            <person name="Rivas-Marin E."/>
            <person name="Kohn T."/>
            <person name="Peeters S.H."/>
            <person name="Heuer A."/>
            <person name="Rast P."/>
            <person name="Oberbeckmann S."/>
            <person name="Bunk B."/>
            <person name="Jeske O."/>
            <person name="Meyerdierks A."/>
            <person name="Storesund J.E."/>
            <person name="Kallscheuer N."/>
            <person name="Luecker S."/>
            <person name="Lage O.M."/>
            <person name="Pohl T."/>
            <person name="Merkel B.J."/>
            <person name="Hornburger P."/>
            <person name="Mueller R.-W."/>
            <person name="Bruemmer F."/>
            <person name="Labrenz M."/>
            <person name="Spormann A.M."/>
            <person name="Op den Camp H."/>
            <person name="Overmann J."/>
            <person name="Amann R."/>
            <person name="Jetten M.S.M."/>
            <person name="Mascher T."/>
            <person name="Medema M.H."/>
            <person name="Devos D.P."/>
            <person name="Kaster A.-K."/>
            <person name="Ovreas L."/>
            <person name="Rohde M."/>
            <person name="Galperin M.Y."/>
            <person name="Jogler C."/>
        </authorList>
    </citation>
    <scope>NUCLEOTIDE SEQUENCE [LARGE SCALE GENOMIC DNA]</scope>
    <source>
        <strain evidence="6 7">Pla163</strain>
    </source>
</reference>
<dbReference type="PANTHER" id="PTHR43335">
    <property type="entry name" value="ABC TRANSPORTER, ATP-BINDING PROTEIN"/>
    <property type="match status" value="1"/>
</dbReference>
<accession>A0A518D1R0</accession>
<dbReference type="InterPro" id="IPR003439">
    <property type="entry name" value="ABC_transporter-like_ATP-bd"/>
</dbReference>
<dbReference type="GO" id="GO:0016887">
    <property type="term" value="F:ATP hydrolysis activity"/>
    <property type="evidence" value="ECO:0007669"/>
    <property type="project" value="InterPro"/>
</dbReference>
<keyword evidence="3" id="KW-0547">Nucleotide-binding</keyword>
<keyword evidence="2" id="KW-0813">Transport</keyword>
<dbReference type="SUPFAM" id="SSF52540">
    <property type="entry name" value="P-loop containing nucleoside triphosphate hydrolases"/>
    <property type="match status" value="1"/>
</dbReference>
<keyword evidence="4 6" id="KW-0067">ATP-binding</keyword>
<proteinExistence type="inferred from homology"/>
<dbReference type="GO" id="GO:0005524">
    <property type="term" value="F:ATP binding"/>
    <property type="evidence" value="ECO:0007669"/>
    <property type="project" value="UniProtKB-KW"/>
</dbReference>